<feature type="domain" description="START-like" evidence="1">
    <location>
        <begin position="3"/>
        <end position="126"/>
    </location>
</feature>
<dbReference type="Gene3D" id="3.30.530.20">
    <property type="match status" value="1"/>
</dbReference>
<dbReference type="Pfam" id="PF19569">
    <property type="entry name" value="START_2"/>
    <property type="match status" value="1"/>
</dbReference>
<dbReference type="EMBL" id="JADIMG010000084">
    <property type="protein sequence ID" value="MBO8460462.1"/>
    <property type="molecule type" value="Genomic_DNA"/>
</dbReference>
<dbReference type="InterPro" id="IPR023393">
    <property type="entry name" value="START-like_dom_sf"/>
</dbReference>
<sequence>MGRTQFKQEYPLKQASISALWRMISTPAGLCTWFCDSMSVAGRTYSFSWEGHTQDATLIAQSEYEFIRFRWREDAGSNSYFEFRITTLELTGTVALVVTDTAPDDEIEDARLLWDNEVEELKRRLGLN</sequence>
<dbReference type="InterPro" id="IPR045736">
    <property type="entry name" value="START_2"/>
</dbReference>
<protein>
    <submittedName>
        <fullName evidence="2">SRPBCC domain-containing protein</fullName>
    </submittedName>
</protein>
<comment type="caution">
    <text evidence="2">The sequence shown here is derived from an EMBL/GenBank/DDBJ whole genome shotgun (WGS) entry which is preliminary data.</text>
</comment>
<organism evidence="2 3">
    <name type="scientific">Candidatus Gallipaludibacter merdavium</name>
    <dbReference type="NCBI Taxonomy" id="2840839"/>
    <lineage>
        <taxon>Bacteria</taxon>
        <taxon>Pseudomonadati</taxon>
        <taxon>Bacteroidota</taxon>
        <taxon>Bacteroidia</taxon>
        <taxon>Bacteroidales</taxon>
        <taxon>Candidatus Gallipaludibacter</taxon>
    </lineage>
</organism>
<accession>A0A9D9HUG9</accession>
<dbReference type="SUPFAM" id="SSF55961">
    <property type="entry name" value="Bet v1-like"/>
    <property type="match status" value="1"/>
</dbReference>
<name>A0A9D9HUG9_9BACT</name>
<evidence type="ECO:0000259" key="1">
    <source>
        <dbReference type="Pfam" id="PF19569"/>
    </source>
</evidence>
<evidence type="ECO:0000313" key="2">
    <source>
        <dbReference type="EMBL" id="MBO8460462.1"/>
    </source>
</evidence>
<reference evidence="2" key="2">
    <citation type="journal article" date="2021" name="PeerJ">
        <title>Extensive microbial diversity within the chicken gut microbiome revealed by metagenomics and culture.</title>
        <authorList>
            <person name="Gilroy R."/>
            <person name="Ravi A."/>
            <person name="Getino M."/>
            <person name="Pursley I."/>
            <person name="Horton D.L."/>
            <person name="Alikhan N.F."/>
            <person name="Baker D."/>
            <person name="Gharbi K."/>
            <person name="Hall N."/>
            <person name="Watson M."/>
            <person name="Adriaenssens E.M."/>
            <person name="Foster-Nyarko E."/>
            <person name="Jarju S."/>
            <person name="Secka A."/>
            <person name="Antonio M."/>
            <person name="Oren A."/>
            <person name="Chaudhuri R.R."/>
            <person name="La Ragione R."/>
            <person name="Hildebrand F."/>
            <person name="Pallen M.J."/>
        </authorList>
    </citation>
    <scope>NUCLEOTIDE SEQUENCE</scope>
    <source>
        <strain evidence="2">G3-3990</strain>
    </source>
</reference>
<evidence type="ECO:0000313" key="3">
    <source>
        <dbReference type="Proteomes" id="UP000823641"/>
    </source>
</evidence>
<reference evidence="2" key="1">
    <citation type="submission" date="2020-10" db="EMBL/GenBank/DDBJ databases">
        <authorList>
            <person name="Gilroy R."/>
        </authorList>
    </citation>
    <scope>NUCLEOTIDE SEQUENCE</scope>
    <source>
        <strain evidence="2">G3-3990</strain>
    </source>
</reference>
<dbReference type="Proteomes" id="UP000823641">
    <property type="component" value="Unassembled WGS sequence"/>
</dbReference>
<dbReference type="AlphaFoldDB" id="A0A9D9HUG9"/>
<gene>
    <name evidence="2" type="ORF">IAA73_09040</name>
</gene>
<proteinExistence type="predicted"/>